<name>A0A5K7ZHA3_9BACT</name>
<gene>
    <name evidence="1" type="ORF">DSCO28_09220</name>
</gene>
<dbReference type="Proteomes" id="UP000425960">
    <property type="component" value="Chromosome"/>
</dbReference>
<dbReference type="KEGG" id="dov:DSCO28_09220"/>
<proteinExistence type="predicted"/>
<evidence type="ECO:0000313" key="1">
    <source>
        <dbReference type="EMBL" id="BBO80356.1"/>
    </source>
</evidence>
<evidence type="ECO:0000313" key="2">
    <source>
        <dbReference type="Proteomes" id="UP000425960"/>
    </source>
</evidence>
<sequence length="64" mass="6868">MIRKTINPSIGFCISACKSGTWDSGGISFEMGLDKTKKNDKLLFLMGDISLRANTRKSDGSPGA</sequence>
<accession>A0A5K7ZHA3</accession>
<reference evidence="1 2" key="1">
    <citation type="submission" date="2019-11" db="EMBL/GenBank/DDBJ databases">
        <title>Comparative genomics of hydrocarbon-degrading Desulfosarcina strains.</title>
        <authorList>
            <person name="Watanabe M."/>
            <person name="Kojima H."/>
            <person name="Fukui M."/>
        </authorList>
    </citation>
    <scope>NUCLEOTIDE SEQUENCE [LARGE SCALE GENOMIC DNA]</scope>
    <source>
        <strain evidence="1 2">28bB2T</strain>
    </source>
</reference>
<dbReference type="EMBL" id="AP021876">
    <property type="protein sequence ID" value="BBO80356.1"/>
    <property type="molecule type" value="Genomic_DNA"/>
</dbReference>
<protein>
    <submittedName>
        <fullName evidence="1">Uncharacterized protein</fullName>
    </submittedName>
</protein>
<organism evidence="1 2">
    <name type="scientific">Desulfosarcina ovata subsp. sediminis</name>
    <dbReference type="NCBI Taxonomy" id="885957"/>
    <lineage>
        <taxon>Bacteria</taxon>
        <taxon>Pseudomonadati</taxon>
        <taxon>Thermodesulfobacteriota</taxon>
        <taxon>Desulfobacteria</taxon>
        <taxon>Desulfobacterales</taxon>
        <taxon>Desulfosarcinaceae</taxon>
        <taxon>Desulfosarcina</taxon>
    </lineage>
</organism>
<dbReference type="AlphaFoldDB" id="A0A5K7ZHA3"/>